<protein>
    <submittedName>
        <fullName evidence="3">Uncharacterized protein LOC127750895</fullName>
    </submittedName>
</protein>
<evidence type="ECO:0000256" key="1">
    <source>
        <dbReference type="SAM" id="SignalP"/>
    </source>
</evidence>
<feature type="chain" id="PRO_5039285140" evidence="1">
    <location>
        <begin position="23"/>
        <end position="116"/>
    </location>
</feature>
<keyword evidence="1" id="KW-0732">Signal</keyword>
<name>A0A9C6XSL7_FRAOC</name>
<dbReference type="GeneID" id="127750895"/>
<proteinExistence type="predicted"/>
<dbReference type="KEGG" id="foc:127750895"/>
<organism evidence="2 3">
    <name type="scientific">Frankliniella occidentalis</name>
    <name type="common">Western flower thrips</name>
    <name type="synonym">Euthrips occidentalis</name>
    <dbReference type="NCBI Taxonomy" id="133901"/>
    <lineage>
        <taxon>Eukaryota</taxon>
        <taxon>Metazoa</taxon>
        <taxon>Ecdysozoa</taxon>
        <taxon>Arthropoda</taxon>
        <taxon>Hexapoda</taxon>
        <taxon>Insecta</taxon>
        <taxon>Pterygota</taxon>
        <taxon>Neoptera</taxon>
        <taxon>Paraneoptera</taxon>
        <taxon>Thysanoptera</taxon>
        <taxon>Terebrantia</taxon>
        <taxon>Thripoidea</taxon>
        <taxon>Thripidae</taxon>
        <taxon>Frankliniella</taxon>
    </lineage>
</organism>
<dbReference type="AlphaFoldDB" id="A0A9C6XSL7"/>
<accession>A0A9C6XSL7</accession>
<gene>
    <name evidence="3" type="primary">LOC127750895</name>
</gene>
<evidence type="ECO:0000313" key="2">
    <source>
        <dbReference type="Proteomes" id="UP000504606"/>
    </source>
</evidence>
<reference evidence="3" key="1">
    <citation type="submission" date="2025-08" db="UniProtKB">
        <authorList>
            <consortium name="RefSeq"/>
        </authorList>
    </citation>
    <scope>IDENTIFICATION</scope>
    <source>
        <tissue evidence="3">Whole organism</tissue>
    </source>
</reference>
<evidence type="ECO:0000313" key="3">
    <source>
        <dbReference type="RefSeq" id="XP_052129522.1"/>
    </source>
</evidence>
<keyword evidence="2" id="KW-1185">Reference proteome</keyword>
<dbReference type="Proteomes" id="UP000504606">
    <property type="component" value="Unplaced"/>
</dbReference>
<feature type="signal peptide" evidence="1">
    <location>
        <begin position="1"/>
        <end position="22"/>
    </location>
</feature>
<dbReference type="RefSeq" id="XP_052129522.1">
    <property type="nucleotide sequence ID" value="XM_052273562.1"/>
</dbReference>
<sequence length="116" mass="12210">MSLSQLLLGDGLGLLLAAMGSAVDDFMLHQDTDSDEYVPKGVHIWETELHDFVVLYVVKDSDGAGGSSRDPADKKMGRHLQPLNTITYTVSARSPGAAGGKGGEKGKRLGGPLVCI</sequence>